<dbReference type="SUPFAM" id="SSF51445">
    <property type="entry name" value="(Trans)glycosidases"/>
    <property type="match status" value="1"/>
</dbReference>
<evidence type="ECO:0000313" key="5">
    <source>
        <dbReference type="EMBL" id="TPE50475.1"/>
    </source>
</evidence>
<feature type="chain" id="PRO_5021325015" evidence="4">
    <location>
        <begin position="28"/>
        <end position="268"/>
    </location>
</feature>
<name>A0A501WQ67_9RHOB</name>
<dbReference type="GO" id="GO:0003796">
    <property type="term" value="F:lysozyme activity"/>
    <property type="evidence" value="ECO:0007669"/>
    <property type="project" value="InterPro"/>
</dbReference>
<dbReference type="GO" id="GO:0009253">
    <property type="term" value="P:peptidoglycan catabolic process"/>
    <property type="evidence" value="ECO:0007669"/>
    <property type="project" value="InterPro"/>
</dbReference>
<dbReference type="SMART" id="SM00641">
    <property type="entry name" value="Glyco_25"/>
    <property type="match status" value="1"/>
</dbReference>
<proteinExistence type="inferred from homology"/>
<reference evidence="5 6" key="1">
    <citation type="submission" date="2019-06" db="EMBL/GenBank/DDBJ databases">
        <title>A novel bacterium of genus Amaricoccus, isolated from marine sediment.</title>
        <authorList>
            <person name="Huang H."/>
            <person name="Mo K."/>
            <person name="Hu Y."/>
        </authorList>
    </citation>
    <scope>NUCLEOTIDE SEQUENCE [LARGE SCALE GENOMIC DNA]</scope>
    <source>
        <strain evidence="5 6">HB172011</strain>
    </source>
</reference>
<dbReference type="InterPro" id="IPR017853">
    <property type="entry name" value="GH"/>
</dbReference>
<dbReference type="OrthoDB" id="9798192at2"/>
<organism evidence="5 6">
    <name type="scientific">Amaricoccus solimangrovi</name>
    <dbReference type="NCBI Taxonomy" id="2589815"/>
    <lineage>
        <taxon>Bacteria</taxon>
        <taxon>Pseudomonadati</taxon>
        <taxon>Pseudomonadota</taxon>
        <taxon>Alphaproteobacteria</taxon>
        <taxon>Rhodobacterales</taxon>
        <taxon>Paracoccaceae</taxon>
        <taxon>Amaricoccus</taxon>
    </lineage>
</organism>
<protein>
    <submittedName>
        <fullName evidence="5">Glycoside hydrolase family 25 protein</fullName>
    </submittedName>
</protein>
<dbReference type="PANTHER" id="PTHR34135:SF2">
    <property type="entry name" value="LYSOZYME"/>
    <property type="match status" value="1"/>
</dbReference>
<feature type="signal peptide" evidence="4">
    <location>
        <begin position="1"/>
        <end position="27"/>
    </location>
</feature>
<dbReference type="Pfam" id="PF01183">
    <property type="entry name" value="Glyco_hydro_25"/>
    <property type="match status" value="1"/>
</dbReference>
<dbReference type="EMBL" id="VFRP01000010">
    <property type="protein sequence ID" value="TPE50475.1"/>
    <property type="molecule type" value="Genomic_DNA"/>
</dbReference>
<keyword evidence="4" id="KW-0732">Signal</keyword>
<dbReference type="PANTHER" id="PTHR34135">
    <property type="entry name" value="LYSOZYME"/>
    <property type="match status" value="1"/>
</dbReference>
<dbReference type="AlphaFoldDB" id="A0A501WQ67"/>
<evidence type="ECO:0000256" key="2">
    <source>
        <dbReference type="ARBA" id="ARBA00022801"/>
    </source>
</evidence>
<dbReference type="Proteomes" id="UP000319255">
    <property type="component" value="Unassembled WGS sequence"/>
</dbReference>
<evidence type="ECO:0000256" key="1">
    <source>
        <dbReference type="ARBA" id="ARBA00010646"/>
    </source>
</evidence>
<keyword evidence="6" id="KW-1185">Reference proteome</keyword>
<dbReference type="Gene3D" id="3.20.20.80">
    <property type="entry name" value="Glycosidases"/>
    <property type="match status" value="1"/>
</dbReference>
<keyword evidence="3" id="KW-0326">Glycosidase</keyword>
<keyword evidence="2 5" id="KW-0378">Hydrolase</keyword>
<dbReference type="GO" id="GO:0016998">
    <property type="term" value="P:cell wall macromolecule catabolic process"/>
    <property type="evidence" value="ECO:0007669"/>
    <property type="project" value="InterPro"/>
</dbReference>
<evidence type="ECO:0000256" key="4">
    <source>
        <dbReference type="SAM" id="SignalP"/>
    </source>
</evidence>
<evidence type="ECO:0000256" key="3">
    <source>
        <dbReference type="ARBA" id="ARBA00023295"/>
    </source>
</evidence>
<dbReference type="PROSITE" id="PS51904">
    <property type="entry name" value="GLYCOSYL_HYDROL_F25_2"/>
    <property type="match status" value="1"/>
</dbReference>
<sequence length="268" mass="30427">MRQWQSRKFLPSLIPCALLLILGSCGGGHETPRPEAARAALGGAPLFDDTDPHDWVGTAPWHYAVHGVDVSRYQGEIDWHRVRSADISFAYIKATEGGDVVDGMFETNWSRARAAGVPRGAYHYYYFCRSPEEQARWFAAHVPVDPSALPPVLDIEWTHQSKTCRFRPEPEEAREMIYRFLKALTLRYHKRPVIYSTVDFYADNELWKVTGFNFWLRSVAGHPSVTYPAQDWIFWQYTGTGVVPGIAGRSDLNAFVGSRAEFATWAAR</sequence>
<gene>
    <name evidence="5" type="ORF">FJM51_11820</name>
</gene>
<dbReference type="GO" id="GO:0016052">
    <property type="term" value="P:carbohydrate catabolic process"/>
    <property type="evidence" value="ECO:0007669"/>
    <property type="project" value="TreeGrafter"/>
</dbReference>
<evidence type="ECO:0000313" key="6">
    <source>
        <dbReference type="Proteomes" id="UP000319255"/>
    </source>
</evidence>
<comment type="similarity">
    <text evidence="1">Belongs to the glycosyl hydrolase 25 family.</text>
</comment>
<dbReference type="InterPro" id="IPR018077">
    <property type="entry name" value="Glyco_hydro_fam25_subgr"/>
</dbReference>
<dbReference type="PROSITE" id="PS51257">
    <property type="entry name" value="PROKAR_LIPOPROTEIN"/>
    <property type="match status" value="1"/>
</dbReference>
<comment type="caution">
    <text evidence="5">The sequence shown here is derived from an EMBL/GenBank/DDBJ whole genome shotgun (WGS) entry which is preliminary data.</text>
</comment>
<dbReference type="CDD" id="cd06413">
    <property type="entry name" value="GH25_muramidase_1"/>
    <property type="match status" value="1"/>
</dbReference>
<accession>A0A501WQ67</accession>
<dbReference type="InterPro" id="IPR002053">
    <property type="entry name" value="Glyco_hydro_25"/>
</dbReference>